<dbReference type="Proteomes" id="UP000248790">
    <property type="component" value="Unassembled WGS sequence"/>
</dbReference>
<sequence>MESQMTANLGTSVELGPYDIAEDVRGIKNIFVNIFFIGEAQPGGKWVLVDAGTPSGADPIRQKARELFGENNPPQAIVLTHGHFDHAGSLESLLKEWGDVPIYAHPLELPYLQGKSHYPPPDPAVGGGAMAYMSWMFPTSPYNFGDRVRAISENDTIPELPDWRVIHTPGHAPGHISLFRESDRALIAGDAFTNTNQNSAVAVMTQKEELHGPPAYFTFDWEASKRSIQKLAALNPTAAGTGHGKAIHGIQLPQLLEDLIHNFEKREVPKGGRYVKQPAHTDEQGIVDMPPPVSFHVARALGIGLIVGTVLFLFGSGRKR</sequence>
<dbReference type="GO" id="GO:0016787">
    <property type="term" value="F:hydrolase activity"/>
    <property type="evidence" value="ECO:0007669"/>
    <property type="project" value="UniProtKB-KW"/>
</dbReference>
<dbReference type="EMBL" id="QLMC01000002">
    <property type="protein sequence ID" value="RAJ99887.1"/>
    <property type="molecule type" value="Genomic_DNA"/>
</dbReference>
<name>A0A327X0M5_LARAB</name>
<organism evidence="3 4">
    <name type="scientific">Larkinella arboricola</name>
    <dbReference type="NCBI Taxonomy" id="643671"/>
    <lineage>
        <taxon>Bacteria</taxon>
        <taxon>Pseudomonadati</taxon>
        <taxon>Bacteroidota</taxon>
        <taxon>Cytophagia</taxon>
        <taxon>Cytophagales</taxon>
        <taxon>Spirosomataceae</taxon>
        <taxon>Larkinella</taxon>
    </lineage>
</organism>
<dbReference type="AlphaFoldDB" id="A0A327X0M5"/>
<feature type="domain" description="Metallo-beta-lactamase" evidence="2">
    <location>
        <begin position="31"/>
        <end position="243"/>
    </location>
</feature>
<dbReference type="InterPro" id="IPR036866">
    <property type="entry name" value="RibonucZ/Hydroxyglut_hydro"/>
</dbReference>
<reference evidence="3 4" key="1">
    <citation type="submission" date="2018-06" db="EMBL/GenBank/DDBJ databases">
        <title>Genomic Encyclopedia of Archaeal and Bacterial Type Strains, Phase II (KMG-II): from individual species to whole genera.</title>
        <authorList>
            <person name="Goeker M."/>
        </authorList>
    </citation>
    <scope>NUCLEOTIDE SEQUENCE [LARGE SCALE GENOMIC DNA]</scope>
    <source>
        <strain evidence="3 4">DSM 21851</strain>
    </source>
</reference>
<protein>
    <submittedName>
        <fullName evidence="3">Glyoxylase-like metal-dependent hydrolase (Beta-lactamase superfamily II)</fullName>
    </submittedName>
</protein>
<accession>A0A327X0M5</accession>
<dbReference type="OrthoDB" id="9802248at2"/>
<dbReference type="Pfam" id="PF00753">
    <property type="entry name" value="Lactamase_B"/>
    <property type="match status" value="1"/>
</dbReference>
<evidence type="ECO:0000313" key="3">
    <source>
        <dbReference type="EMBL" id="RAJ99887.1"/>
    </source>
</evidence>
<feature type="transmembrane region" description="Helical" evidence="1">
    <location>
        <begin position="293"/>
        <end position="314"/>
    </location>
</feature>
<dbReference type="Gene3D" id="3.60.15.10">
    <property type="entry name" value="Ribonuclease Z/Hydroxyacylglutathione hydrolase-like"/>
    <property type="match status" value="1"/>
</dbReference>
<dbReference type="CDD" id="cd07721">
    <property type="entry name" value="yflN-like_MBL-fold"/>
    <property type="match status" value="1"/>
</dbReference>
<dbReference type="PANTHER" id="PTHR42951">
    <property type="entry name" value="METALLO-BETA-LACTAMASE DOMAIN-CONTAINING"/>
    <property type="match status" value="1"/>
</dbReference>
<keyword evidence="1" id="KW-0812">Transmembrane</keyword>
<evidence type="ECO:0000259" key="2">
    <source>
        <dbReference type="SMART" id="SM00849"/>
    </source>
</evidence>
<keyword evidence="3" id="KW-0378">Hydrolase</keyword>
<gene>
    <name evidence="3" type="ORF">LX87_01584</name>
</gene>
<dbReference type="InterPro" id="IPR050855">
    <property type="entry name" value="NDM-1-like"/>
</dbReference>
<evidence type="ECO:0000256" key="1">
    <source>
        <dbReference type="SAM" id="Phobius"/>
    </source>
</evidence>
<comment type="caution">
    <text evidence="3">The sequence shown here is derived from an EMBL/GenBank/DDBJ whole genome shotgun (WGS) entry which is preliminary data.</text>
</comment>
<evidence type="ECO:0000313" key="4">
    <source>
        <dbReference type="Proteomes" id="UP000248790"/>
    </source>
</evidence>
<keyword evidence="4" id="KW-1185">Reference proteome</keyword>
<dbReference type="SMART" id="SM00849">
    <property type="entry name" value="Lactamase_B"/>
    <property type="match status" value="1"/>
</dbReference>
<dbReference type="PANTHER" id="PTHR42951:SF17">
    <property type="entry name" value="METALLO-BETA-LACTAMASE DOMAIN-CONTAINING PROTEIN"/>
    <property type="match status" value="1"/>
</dbReference>
<dbReference type="InterPro" id="IPR001279">
    <property type="entry name" value="Metallo-B-lactamas"/>
</dbReference>
<proteinExistence type="predicted"/>
<dbReference type="SUPFAM" id="SSF56281">
    <property type="entry name" value="Metallo-hydrolase/oxidoreductase"/>
    <property type="match status" value="1"/>
</dbReference>
<keyword evidence="1" id="KW-1133">Transmembrane helix</keyword>
<keyword evidence="1" id="KW-0472">Membrane</keyword>